<organism evidence="9">
    <name type="scientific">Penaeus japonicus</name>
    <name type="common">Kuruma prawn</name>
    <name type="synonym">Marsupenaeus japonicus</name>
    <dbReference type="NCBI Taxonomy" id="27405"/>
    <lineage>
        <taxon>Eukaryota</taxon>
        <taxon>Metazoa</taxon>
        <taxon>Ecdysozoa</taxon>
        <taxon>Arthropoda</taxon>
        <taxon>Crustacea</taxon>
        <taxon>Multicrustacea</taxon>
        <taxon>Malacostraca</taxon>
        <taxon>Eumalacostraca</taxon>
        <taxon>Eucarida</taxon>
        <taxon>Decapoda</taxon>
        <taxon>Dendrobranchiata</taxon>
        <taxon>Penaeoidea</taxon>
        <taxon>Penaeidae</taxon>
        <taxon>Penaeus</taxon>
    </lineage>
</organism>
<dbReference type="SUPFAM" id="SSF81778">
    <property type="entry name" value="Crustacean CHH/MIH/GIH neurohormone"/>
    <property type="match status" value="1"/>
</dbReference>
<feature type="disulfide bond" evidence="7">
    <location>
        <begin position="47"/>
        <end position="63"/>
    </location>
</feature>
<accession>Q68Y92</accession>
<evidence type="ECO:0000256" key="8">
    <source>
        <dbReference type="SAM" id="SignalP"/>
    </source>
</evidence>
<feature type="chain" id="PRO_5004270695" evidence="8">
    <location>
        <begin position="24"/>
        <end position="102"/>
    </location>
</feature>
<keyword evidence="8" id="KW-0732">Signal</keyword>
<dbReference type="OrthoDB" id="6330469at2759"/>
<feature type="signal peptide" evidence="8">
    <location>
        <begin position="1"/>
        <end position="23"/>
    </location>
</feature>
<dbReference type="InterPro" id="IPR001262">
    <property type="entry name" value="Hyperglycemic2"/>
</dbReference>
<dbReference type="GO" id="GO:0007623">
    <property type="term" value="P:circadian rhythm"/>
    <property type="evidence" value="ECO:0007669"/>
    <property type="project" value="TreeGrafter"/>
</dbReference>
<keyword evidence="4" id="KW-0372">Hormone</keyword>
<keyword evidence="6" id="KW-0527">Neuropeptide</keyword>
<evidence type="ECO:0000256" key="5">
    <source>
        <dbReference type="ARBA" id="ARBA00023157"/>
    </source>
</evidence>
<dbReference type="PROSITE" id="PS51257">
    <property type="entry name" value="PROKAR_LIPOPROTEIN"/>
    <property type="match status" value="1"/>
</dbReference>
<dbReference type="PRINTS" id="PR00549">
    <property type="entry name" value="HYPRGLYCEMC2"/>
</dbReference>
<dbReference type="EMBL" id="AB162448">
    <property type="protein sequence ID" value="BAD36757.1"/>
    <property type="molecule type" value="mRNA"/>
</dbReference>
<dbReference type="PROSITE" id="PS01250">
    <property type="entry name" value="CHH_MIH_GIH"/>
    <property type="match status" value="1"/>
</dbReference>
<keyword evidence="5 7" id="KW-1015">Disulfide bond</keyword>
<dbReference type="PRINTS" id="PR00550">
    <property type="entry name" value="HYPRGLYCEMIC"/>
</dbReference>
<dbReference type="InterPro" id="IPR001166">
    <property type="entry name" value="Hyperglycemic"/>
</dbReference>
<keyword evidence="3" id="KW-0964">Secreted</keyword>
<evidence type="ECO:0000256" key="2">
    <source>
        <dbReference type="ARBA" id="ARBA00005447"/>
    </source>
</evidence>
<dbReference type="GO" id="GO:0005576">
    <property type="term" value="C:extracellular region"/>
    <property type="evidence" value="ECO:0007669"/>
    <property type="project" value="UniProtKB-SubCell"/>
</dbReference>
<proteinExistence type="evidence at transcript level"/>
<dbReference type="AlphaFoldDB" id="Q68Y92"/>
<dbReference type="GeneID" id="122262977"/>
<evidence type="ECO:0000256" key="6">
    <source>
        <dbReference type="ARBA" id="ARBA00023320"/>
    </source>
</evidence>
<name>Q68Y92_PENJP</name>
<dbReference type="InterPro" id="IPR018251">
    <property type="entry name" value="Crust_neurhormone_CS"/>
</dbReference>
<comment type="subcellular location">
    <subcellularLocation>
        <location evidence="1">Secreted</location>
    </subcellularLocation>
</comment>
<evidence type="ECO:0000256" key="1">
    <source>
        <dbReference type="ARBA" id="ARBA00004613"/>
    </source>
</evidence>
<comment type="similarity">
    <text evidence="2">Belongs to the arthropod CHH/MIH/GIH/VIH hormone family.</text>
</comment>
<dbReference type="Gene3D" id="1.10.2010.10">
    <property type="entry name" value="Crustacean CHH/MIH/GIH neurohormone"/>
    <property type="match status" value="1"/>
</dbReference>
<dbReference type="InterPro" id="IPR035957">
    <property type="entry name" value="Crust_neurohorm_sf"/>
</dbReference>
<reference evidence="9" key="1">
    <citation type="journal article" date="2005" name="Peptides">
        <title>Cloning and characterization of a molt-inhibiting hormone-like peptide from the prawn Marsupenaeus japonicus.</title>
        <authorList>
            <person name="Ohira T."/>
            <person name="Katayama H."/>
            <person name="Tominaga S."/>
            <person name="Takasuka T."/>
            <person name="Nakatsuji T."/>
            <person name="Sonobe H."/>
            <person name="Aida K."/>
            <person name="Nagasawa H."/>
        </authorList>
    </citation>
    <scope>NUCLEOTIDE SEQUENCE</scope>
</reference>
<dbReference type="InterPro" id="IPR031098">
    <property type="entry name" value="Crust_neurohorm"/>
</dbReference>
<dbReference type="PANTHER" id="PTHR35981:SF2">
    <property type="entry name" value="ION TRANSPORT PEPTIDE, ISOFORM C"/>
    <property type="match status" value="1"/>
</dbReference>
<feature type="disulfide bond" evidence="7">
    <location>
        <begin position="30"/>
        <end position="67"/>
    </location>
</feature>
<dbReference type="PANTHER" id="PTHR35981">
    <property type="entry name" value="ION TRANSPORT PEPTIDE, ISOFORM C"/>
    <property type="match status" value="1"/>
</dbReference>
<sequence>MRAWLLLAIVAAGSCLFPELSSANILYSSCRGVMGNRDIYSKVERVCNDCTNLYRLPQLDGLCRNRCFNNQWFLLCLNSAKREDELNNFRLWISILNAGREW</sequence>
<dbReference type="KEGG" id="pja:122262977"/>
<evidence type="ECO:0000313" key="9">
    <source>
        <dbReference type="EMBL" id="BAD36757.1"/>
    </source>
</evidence>
<dbReference type="RefSeq" id="XP_042887188.1">
    <property type="nucleotide sequence ID" value="XM_043031254.1"/>
</dbReference>
<evidence type="ECO:0000256" key="3">
    <source>
        <dbReference type="ARBA" id="ARBA00022525"/>
    </source>
</evidence>
<evidence type="ECO:0000256" key="7">
    <source>
        <dbReference type="PIRSR" id="PIRSR631098-51"/>
    </source>
</evidence>
<dbReference type="Pfam" id="PF01147">
    <property type="entry name" value="Crust_neurohorm"/>
    <property type="match status" value="1"/>
</dbReference>
<evidence type="ECO:0000256" key="4">
    <source>
        <dbReference type="ARBA" id="ARBA00022702"/>
    </source>
</evidence>
<dbReference type="GO" id="GO:0007218">
    <property type="term" value="P:neuropeptide signaling pathway"/>
    <property type="evidence" value="ECO:0007669"/>
    <property type="project" value="UniProtKB-KW"/>
</dbReference>
<feature type="disulfide bond" evidence="7">
    <location>
        <begin position="50"/>
        <end position="76"/>
    </location>
</feature>
<protein>
    <submittedName>
        <fullName evidence="9">Molt inhibiting hormone B</fullName>
    </submittedName>
</protein>
<dbReference type="GO" id="GO:0005184">
    <property type="term" value="F:neuropeptide hormone activity"/>
    <property type="evidence" value="ECO:0007669"/>
    <property type="project" value="InterPro"/>
</dbReference>